<feature type="compositionally biased region" description="Polar residues" evidence="1">
    <location>
        <begin position="154"/>
        <end position="164"/>
    </location>
</feature>
<gene>
    <name evidence="2" type="ORF">QCA50_005483</name>
</gene>
<evidence type="ECO:0000313" key="2">
    <source>
        <dbReference type="EMBL" id="KAK7692077.1"/>
    </source>
</evidence>
<sequence>MIVSALAKAPKLRVVKTELPTVWNEALLQISSNSSLAEIQLSNSCQPPQTPRFRMLPSDRSECQRPTSAVPSRLPLSSILPISSLYMRIAKNHTRLMDLIHAGSEIVTSDSAFFREPRQRAWTIIPSSPIASGHSQSTSKVTCPKDEEAEQTENESGGSQSSNTRLGVRREVRKGERRMSAV</sequence>
<proteinExistence type="predicted"/>
<organism evidence="2 3">
    <name type="scientific">Cerrena zonata</name>
    <dbReference type="NCBI Taxonomy" id="2478898"/>
    <lineage>
        <taxon>Eukaryota</taxon>
        <taxon>Fungi</taxon>
        <taxon>Dikarya</taxon>
        <taxon>Basidiomycota</taxon>
        <taxon>Agaricomycotina</taxon>
        <taxon>Agaricomycetes</taxon>
        <taxon>Polyporales</taxon>
        <taxon>Cerrenaceae</taxon>
        <taxon>Cerrena</taxon>
    </lineage>
</organism>
<reference evidence="2 3" key="1">
    <citation type="submission" date="2022-09" db="EMBL/GenBank/DDBJ databases">
        <authorList>
            <person name="Palmer J.M."/>
        </authorList>
    </citation>
    <scope>NUCLEOTIDE SEQUENCE [LARGE SCALE GENOMIC DNA]</scope>
    <source>
        <strain evidence="2 3">DSM 7382</strain>
    </source>
</reference>
<dbReference type="Proteomes" id="UP001385951">
    <property type="component" value="Unassembled WGS sequence"/>
</dbReference>
<accession>A0AAW0GHC8</accession>
<feature type="region of interest" description="Disordered" evidence="1">
    <location>
        <begin position="126"/>
        <end position="182"/>
    </location>
</feature>
<evidence type="ECO:0000313" key="3">
    <source>
        <dbReference type="Proteomes" id="UP001385951"/>
    </source>
</evidence>
<comment type="caution">
    <text evidence="2">The sequence shown here is derived from an EMBL/GenBank/DDBJ whole genome shotgun (WGS) entry which is preliminary data.</text>
</comment>
<name>A0AAW0GHC8_9APHY</name>
<evidence type="ECO:0000256" key="1">
    <source>
        <dbReference type="SAM" id="MobiDB-lite"/>
    </source>
</evidence>
<protein>
    <submittedName>
        <fullName evidence="2">Uncharacterized protein</fullName>
    </submittedName>
</protein>
<feature type="compositionally biased region" description="Basic and acidic residues" evidence="1">
    <location>
        <begin position="168"/>
        <end position="182"/>
    </location>
</feature>
<feature type="compositionally biased region" description="Polar residues" evidence="1">
    <location>
        <begin position="126"/>
        <end position="141"/>
    </location>
</feature>
<dbReference type="AlphaFoldDB" id="A0AAW0GHC8"/>
<dbReference type="EMBL" id="JASBNA010000005">
    <property type="protein sequence ID" value="KAK7692077.1"/>
    <property type="molecule type" value="Genomic_DNA"/>
</dbReference>
<keyword evidence="3" id="KW-1185">Reference proteome</keyword>